<dbReference type="EMBL" id="LEKV01002123">
    <property type="protein sequence ID" value="KVI04410.1"/>
    <property type="molecule type" value="Genomic_DNA"/>
</dbReference>
<keyword evidence="4" id="KW-1185">Reference proteome</keyword>
<keyword evidence="2" id="KW-1133">Transmembrane helix</keyword>
<dbReference type="Gene3D" id="3.60.40.10">
    <property type="entry name" value="PPM-type phosphatase domain"/>
    <property type="match status" value="1"/>
</dbReference>
<evidence type="ECO:0000256" key="1">
    <source>
        <dbReference type="SAM" id="MobiDB-lite"/>
    </source>
</evidence>
<sequence length="273" mass="30689">MVADVDFTDCVELQPEFKRLKLRKNNWDSDTYESMMCSLSLHHRSVLQPSRRREAASAVPEIPAGILGTSIRLFPSTSLASLPRRLSLQNYLPNMIFPPQIEFPKTTIQAFKTTIQASKTTIRASKMNRHRSCTRIINISIQCFIVIFFNLQSSGFVIIFFNLQSNASIVQSIFLQPSIHLPGYLGYILHKVKSTLREDVVSLAQTKDEPEAAAKRLTETVFNCGSCDNITCIIVKPNHNPATKPECQNESETKRQSQIEIKGEAQSKTGNQG</sequence>
<name>A0A118K2I9_CYNCS</name>
<evidence type="ECO:0000256" key="2">
    <source>
        <dbReference type="SAM" id="Phobius"/>
    </source>
</evidence>
<keyword evidence="2" id="KW-0812">Transmembrane</keyword>
<dbReference type="AlphaFoldDB" id="A0A118K2I9"/>
<dbReference type="SUPFAM" id="SSF81606">
    <property type="entry name" value="PP2C-like"/>
    <property type="match status" value="1"/>
</dbReference>
<dbReference type="Proteomes" id="UP000243975">
    <property type="component" value="Unassembled WGS sequence"/>
</dbReference>
<comment type="caution">
    <text evidence="3">The sequence shown here is derived from an EMBL/GenBank/DDBJ whole genome shotgun (WGS) entry which is preliminary data.</text>
</comment>
<dbReference type="STRING" id="59895.A0A118K2I9"/>
<feature type="region of interest" description="Disordered" evidence="1">
    <location>
        <begin position="240"/>
        <end position="273"/>
    </location>
</feature>
<feature type="transmembrane region" description="Helical" evidence="2">
    <location>
        <begin position="136"/>
        <end position="163"/>
    </location>
</feature>
<keyword evidence="2" id="KW-0472">Membrane</keyword>
<evidence type="ECO:0000313" key="4">
    <source>
        <dbReference type="Proteomes" id="UP000243975"/>
    </source>
</evidence>
<feature type="compositionally biased region" description="Basic and acidic residues" evidence="1">
    <location>
        <begin position="251"/>
        <end position="265"/>
    </location>
</feature>
<evidence type="ECO:0000313" key="3">
    <source>
        <dbReference type="EMBL" id="KVI04410.1"/>
    </source>
</evidence>
<proteinExistence type="predicted"/>
<organism evidence="3 4">
    <name type="scientific">Cynara cardunculus var. scolymus</name>
    <name type="common">Globe artichoke</name>
    <name type="synonym">Cynara scolymus</name>
    <dbReference type="NCBI Taxonomy" id="59895"/>
    <lineage>
        <taxon>Eukaryota</taxon>
        <taxon>Viridiplantae</taxon>
        <taxon>Streptophyta</taxon>
        <taxon>Embryophyta</taxon>
        <taxon>Tracheophyta</taxon>
        <taxon>Spermatophyta</taxon>
        <taxon>Magnoliopsida</taxon>
        <taxon>eudicotyledons</taxon>
        <taxon>Gunneridae</taxon>
        <taxon>Pentapetalae</taxon>
        <taxon>asterids</taxon>
        <taxon>campanulids</taxon>
        <taxon>Asterales</taxon>
        <taxon>Asteraceae</taxon>
        <taxon>Carduoideae</taxon>
        <taxon>Cardueae</taxon>
        <taxon>Carduinae</taxon>
        <taxon>Cynara</taxon>
    </lineage>
</organism>
<protein>
    <submittedName>
        <fullName evidence="3">Protein phosphatase 2C (PP2C)-like protein</fullName>
    </submittedName>
</protein>
<accession>A0A118K2I9</accession>
<reference evidence="3 4" key="1">
    <citation type="journal article" date="2016" name="Sci. Rep.">
        <title>The genome sequence of the outbreeding globe artichoke constructed de novo incorporating a phase-aware low-pass sequencing strategy of F1 progeny.</title>
        <authorList>
            <person name="Scaglione D."/>
            <person name="Reyes-Chin-Wo S."/>
            <person name="Acquadro A."/>
            <person name="Froenicke L."/>
            <person name="Portis E."/>
            <person name="Beitel C."/>
            <person name="Tirone M."/>
            <person name="Mauro R."/>
            <person name="Lo Monaco A."/>
            <person name="Mauromicale G."/>
            <person name="Faccioli P."/>
            <person name="Cattivelli L."/>
            <person name="Rieseberg L."/>
            <person name="Michelmore R."/>
            <person name="Lanteri S."/>
        </authorList>
    </citation>
    <scope>NUCLEOTIDE SEQUENCE [LARGE SCALE GENOMIC DNA]</scope>
    <source>
        <strain evidence="3">2C</strain>
    </source>
</reference>
<gene>
    <name evidence="3" type="ORF">Ccrd_017276</name>
</gene>
<dbReference type="Gramene" id="KVI04410">
    <property type="protein sequence ID" value="KVI04410"/>
    <property type="gene ID" value="Ccrd_017276"/>
</dbReference>
<dbReference type="InterPro" id="IPR036457">
    <property type="entry name" value="PPM-type-like_dom_sf"/>
</dbReference>